<dbReference type="Gene3D" id="3.30.70.330">
    <property type="match status" value="1"/>
</dbReference>
<dbReference type="InterPro" id="IPR034201">
    <property type="entry name" value="RNPS1_RRM"/>
</dbReference>
<sequence>PYNSFFSKPSSSQTHHTQNSTSMSSRSPRGRSPIRSPLRMRSRSLRQSRSPRNDSRSRSITRSPSRGRTRSRSHSRDSRNYRGRSYSRTPSRTPSPPKSAKIVIEKLTKNVTENHLREIFGSFGEIENIDLPMNRAFMTNKGTAYILYYDPADAEAAIAHMHEAQLDGAILNVSIILPRRAFSRSPPPAANRGQGGRFGFRNGSYAKSPPRRHARARPGERHDVYRPPSLSRSRSPIRSRSYSRSRSPVRKGGYRSKSPRNRRRRSPSYGSYDYSRSPTPNRGRSRN</sequence>
<dbReference type="InterPro" id="IPR012677">
    <property type="entry name" value="Nucleotide-bd_a/b_plait_sf"/>
</dbReference>
<keyword evidence="3 6" id="KW-0694">RNA-binding</keyword>
<feature type="region of interest" description="Disordered" evidence="7">
    <location>
        <begin position="182"/>
        <end position="287"/>
    </location>
</feature>
<feature type="compositionally biased region" description="Low complexity" evidence="7">
    <location>
        <begin position="10"/>
        <end position="37"/>
    </location>
</feature>
<reference evidence="9" key="2">
    <citation type="journal article" date="2023" name="IMA Fungus">
        <title>Comparative genomic study of the Penicillium genus elucidates a diverse pangenome and 15 lateral gene transfer events.</title>
        <authorList>
            <person name="Petersen C."/>
            <person name="Sorensen T."/>
            <person name="Nielsen M.R."/>
            <person name="Sondergaard T.E."/>
            <person name="Sorensen J.L."/>
            <person name="Fitzpatrick D.A."/>
            <person name="Frisvad J.C."/>
            <person name="Nielsen K.L."/>
        </authorList>
    </citation>
    <scope>NUCLEOTIDE SEQUENCE</scope>
    <source>
        <strain evidence="9">IBT 30761</strain>
    </source>
</reference>
<feature type="compositionally biased region" description="Low complexity" evidence="7">
    <location>
        <begin position="83"/>
        <end position="92"/>
    </location>
</feature>
<dbReference type="GeneID" id="81360570"/>
<evidence type="ECO:0000259" key="8">
    <source>
        <dbReference type="PROSITE" id="PS50102"/>
    </source>
</evidence>
<comment type="subcellular location">
    <subcellularLocation>
        <location evidence="1">Nucleus</location>
    </subcellularLocation>
</comment>
<dbReference type="PANTHER" id="PTHR15481:SF0">
    <property type="entry name" value="LD23870P-RELATED"/>
    <property type="match status" value="1"/>
</dbReference>
<feature type="non-terminal residue" evidence="9">
    <location>
        <position position="1"/>
    </location>
</feature>
<proteinExistence type="predicted"/>
<dbReference type="RefSeq" id="XP_056472397.1">
    <property type="nucleotide sequence ID" value="XM_056621591.1"/>
</dbReference>
<dbReference type="PROSITE" id="PS50102">
    <property type="entry name" value="RRM"/>
    <property type="match status" value="1"/>
</dbReference>
<evidence type="ECO:0000256" key="4">
    <source>
        <dbReference type="ARBA" id="ARBA00023187"/>
    </source>
</evidence>
<protein>
    <recommendedName>
        <fullName evidence="8">RRM domain-containing protein</fullName>
    </recommendedName>
</protein>
<dbReference type="InterPro" id="IPR035979">
    <property type="entry name" value="RBD_domain_sf"/>
</dbReference>
<evidence type="ECO:0000256" key="7">
    <source>
        <dbReference type="SAM" id="MobiDB-lite"/>
    </source>
</evidence>
<dbReference type="PANTHER" id="PTHR15481">
    <property type="entry name" value="RIBONUCLEIC ACID BINDING PROTEIN S1"/>
    <property type="match status" value="1"/>
</dbReference>
<dbReference type="SMART" id="SM00360">
    <property type="entry name" value="RRM"/>
    <property type="match status" value="1"/>
</dbReference>
<dbReference type="GO" id="GO:0000398">
    <property type="term" value="P:mRNA splicing, via spliceosome"/>
    <property type="evidence" value="ECO:0007669"/>
    <property type="project" value="TreeGrafter"/>
</dbReference>
<dbReference type="Pfam" id="PF00076">
    <property type="entry name" value="RRM_1"/>
    <property type="match status" value="1"/>
</dbReference>
<keyword evidence="10" id="KW-1185">Reference proteome</keyword>
<evidence type="ECO:0000313" key="10">
    <source>
        <dbReference type="Proteomes" id="UP001149074"/>
    </source>
</evidence>
<dbReference type="Proteomes" id="UP001149074">
    <property type="component" value="Unassembled WGS sequence"/>
</dbReference>
<name>A0A9W9EYX5_9EURO</name>
<feature type="domain" description="RRM" evidence="8">
    <location>
        <begin position="100"/>
        <end position="178"/>
    </location>
</feature>
<evidence type="ECO:0000313" key="9">
    <source>
        <dbReference type="EMBL" id="KAJ5090416.1"/>
    </source>
</evidence>
<evidence type="ECO:0000256" key="1">
    <source>
        <dbReference type="ARBA" id="ARBA00004123"/>
    </source>
</evidence>
<keyword evidence="5" id="KW-0539">Nucleus</keyword>
<comment type="caution">
    <text evidence="9">The sequence shown here is derived from an EMBL/GenBank/DDBJ whole genome shotgun (WGS) entry which is preliminary data.</text>
</comment>
<dbReference type="GO" id="GO:0003723">
    <property type="term" value="F:RNA binding"/>
    <property type="evidence" value="ECO:0007669"/>
    <property type="project" value="UniProtKB-UniRule"/>
</dbReference>
<accession>A0A9W9EYX5</accession>
<keyword evidence="4" id="KW-0508">mRNA splicing</keyword>
<dbReference type="AlphaFoldDB" id="A0A9W9EYX5"/>
<evidence type="ECO:0000256" key="2">
    <source>
        <dbReference type="ARBA" id="ARBA00022664"/>
    </source>
</evidence>
<organism evidence="9 10">
    <name type="scientific">Penicillium argentinense</name>
    <dbReference type="NCBI Taxonomy" id="1131581"/>
    <lineage>
        <taxon>Eukaryota</taxon>
        <taxon>Fungi</taxon>
        <taxon>Dikarya</taxon>
        <taxon>Ascomycota</taxon>
        <taxon>Pezizomycotina</taxon>
        <taxon>Eurotiomycetes</taxon>
        <taxon>Eurotiomycetidae</taxon>
        <taxon>Eurotiales</taxon>
        <taxon>Aspergillaceae</taxon>
        <taxon>Penicillium</taxon>
    </lineage>
</organism>
<evidence type="ECO:0000256" key="3">
    <source>
        <dbReference type="ARBA" id="ARBA00022884"/>
    </source>
</evidence>
<feature type="compositionally biased region" description="Low complexity" evidence="7">
    <location>
        <begin position="267"/>
        <end position="278"/>
    </location>
</feature>
<feature type="compositionally biased region" description="Basic residues" evidence="7">
    <location>
        <begin position="235"/>
        <end position="266"/>
    </location>
</feature>
<dbReference type="SUPFAM" id="SSF54928">
    <property type="entry name" value="RNA-binding domain, RBD"/>
    <property type="match status" value="1"/>
</dbReference>
<evidence type="ECO:0000256" key="5">
    <source>
        <dbReference type="ARBA" id="ARBA00023242"/>
    </source>
</evidence>
<dbReference type="GO" id="GO:0005654">
    <property type="term" value="C:nucleoplasm"/>
    <property type="evidence" value="ECO:0007669"/>
    <property type="project" value="TreeGrafter"/>
</dbReference>
<dbReference type="OrthoDB" id="252020at2759"/>
<dbReference type="InterPro" id="IPR000504">
    <property type="entry name" value="RRM_dom"/>
</dbReference>
<dbReference type="GO" id="GO:0061574">
    <property type="term" value="C:ASAP complex"/>
    <property type="evidence" value="ECO:0007669"/>
    <property type="project" value="TreeGrafter"/>
</dbReference>
<dbReference type="EMBL" id="JAPQKI010000009">
    <property type="protein sequence ID" value="KAJ5090416.1"/>
    <property type="molecule type" value="Genomic_DNA"/>
</dbReference>
<reference evidence="9" key="1">
    <citation type="submission" date="2022-11" db="EMBL/GenBank/DDBJ databases">
        <authorList>
            <person name="Petersen C."/>
        </authorList>
    </citation>
    <scope>NUCLEOTIDE SEQUENCE</scope>
    <source>
        <strain evidence="9">IBT 30761</strain>
    </source>
</reference>
<gene>
    <name evidence="9" type="ORF">N7532_009100</name>
</gene>
<evidence type="ECO:0000256" key="6">
    <source>
        <dbReference type="PROSITE-ProRule" id="PRU00176"/>
    </source>
</evidence>
<dbReference type="CDD" id="cd12365">
    <property type="entry name" value="RRM_RNPS1"/>
    <property type="match status" value="1"/>
</dbReference>
<keyword evidence="2" id="KW-0507">mRNA processing</keyword>
<feature type="region of interest" description="Disordered" evidence="7">
    <location>
        <begin position="1"/>
        <end position="99"/>
    </location>
</feature>
<dbReference type="GO" id="GO:0005737">
    <property type="term" value="C:cytoplasm"/>
    <property type="evidence" value="ECO:0007669"/>
    <property type="project" value="TreeGrafter"/>
</dbReference>